<keyword evidence="3" id="KW-1185">Reference proteome</keyword>
<protein>
    <submittedName>
        <fullName evidence="2">Gx transporter family protein</fullName>
    </submittedName>
</protein>
<gene>
    <name evidence="2" type="ORF">LKD32_05405</name>
</gene>
<sequence>MSGRSSATTRLTQLALLTTVALIIFVIEANIPPLTSVPGVKMGLANIVTLSVFYLYGRKDALMVLLTRVVLGAFASGQIMTLPYSLSGGLLCFLVCALLFPLFPLKRLWLLSVIGAIFHNIGQIGIAIAITGTPEILWYLPVLMVSGIISGFFTGHCAQYLLTHMKKLGRGGRF</sequence>
<evidence type="ECO:0000256" key="1">
    <source>
        <dbReference type="SAM" id="Phobius"/>
    </source>
</evidence>
<feature type="transmembrane region" description="Helical" evidence="1">
    <location>
        <begin position="108"/>
        <end position="130"/>
    </location>
</feature>
<keyword evidence="1" id="KW-0812">Transmembrane</keyword>
<dbReference type="InterPro" id="IPR014535">
    <property type="entry name" value="Hpre_diP_synt_I"/>
</dbReference>
<dbReference type="PIRSF" id="PIRSF027391">
    <property type="entry name" value="Hpre_diP_synt_I"/>
    <property type="match status" value="1"/>
</dbReference>
<evidence type="ECO:0000313" key="3">
    <source>
        <dbReference type="Proteomes" id="UP001198962"/>
    </source>
</evidence>
<feature type="transmembrane region" description="Helical" evidence="1">
    <location>
        <begin position="86"/>
        <end position="103"/>
    </location>
</feature>
<accession>A0AAE3APK6</accession>
<dbReference type="Proteomes" id="UP001198962">
    <property type="component" value="Unassembled WGS sequence"/>
</dbReference>
<dbReference type="InterPro" id="IPR010898">
    <property type="entry name" value="Hpre_diP_synth_I"/>
</dbReference>
<dbReference type="Pfam" id="PF07456">
    <property type="entry name" value="Hpre_diP_synt_I"/>
    <property type="match status" value="1"/>
</dbReference>
<name>A0AAE3APK6_9FIRM</name>
<feature type="transmembrane region" description="Helical" evidence="1">
    <location>
        <begin position="136"/>
        <end position="162"/>
    </location>
</feature>
<reference evidence="2" key="1">
    <citation type="submission" date="2021-10" db="EMBL/GenBank/DDBJ databases">
        <title>Anaerobic single-cell dispensing facilitates the cultivation of human gut bacteria.</title>
        <authorList>
            <person name="Afrizal A."/>
        </authorList>
    </citation>
    <scope>NUCLEOTIDE SEQUENCE</scope>
    <source>
        <strain evidence="2">CLA-AA-H274</strain>
    </source>
</reference>
<dbReference type="RefSeq" id="WP_308450991.1">
    <property type="nucleotide sequence ID" value="NZ_JAJEPU010000011.1"/>
</dbReference>
<keyword evidence="1" id="KW-0472">Membrane</keyword>
<evidence type="ECO:0000313" key="2">
    <source>
        <dbReference type="EMBL" id="MCC2164320.1"/>
    </source>
</evidence>
<organism evidence="2 3">
    <name type="scientific">Brotaphodocola catenula</name>
    <dbReference type="NCBI Taxonomy" id="2885361"/>
    <lineage>
        <taxon>Bacteria</taxon>
        <taxon>Bacillati</taxon>
        <taxon>Bacillota</taxon>
        <taxon>Clostridia</taxon>
        <taxon>Lachnospirales</taxon>
        <taxon>Lachnospiraceae</taxon>
        <taxon>Brotaphodocola</taxon>
    </lineage>
</organism>
<dbReference type="Gene3D" id="1.10.1760.20">
    <property type="match status" value="1"/>
</dbReference>
<dbReference type="AlphaFoldDB" id="A0AAE3APK6"/>
<comment type="caution">
    <text evidence="2">The sequence shown here is derived from an EMBL/GenBank/DDBJ whole genome shotgun (WGS) entry which is preliminary data.</text>
</comment>
<dbReference type="EMBL" id="JAJEPU010000011">
    <property type="protein sequence ID" value="MCC2164320.1"/>
    <property type="molecule type" value="Genomic_DNA"/>
</dbReference>
<keyword evidence="1" id="KW-1133">Transmembrane helix</keyword>
<proteinExistence type="predicted"/>